<accession>A0A0J6FQF5</accession>
<dbReference type="GO" id="GO:0009431">
    <property type="term" value="C:bacterial-type flagellum basal body, MS ring"/>
    <property type="evidence" value="ECO:0007669"/>
    <property type="project" value="InterPro"/>
</dbReference>
<keyword evidence="14" id="KW-0969">Cilium</keyword>
<evidence type="ECO:0000259" key="12">
    <source>
        <dbReference type="Pfam" id="PF01514"/>
    </source>
</evidence>
<dbReference type="RefSeq" id="WP_048311284.1">
    <property type="nucleotide sequence ID" value="NZ_CP119526.1"/>
</dbReference>
<comment type="function">
    <text evidence="9">The M ring may be actively involved in energy transduction.</text>
</comment>
<dbReference type="InterPro" id="IPR045851">
    <property type="entry name" value="AMP-bd_C_sf"/>
</dbReference>
<keyword evidence="15" id="KW-1185">Reference proteome</keyword>
<comment type="caution">
    <text evidence="14">The sequence shown here is derived from an EMBL/GenBank/DDBJ whole genome shotgun (WGS) entry which is preliminary data.</text>
</comment>
<dbReference type="OrthoDB" id="9807026at2"/>
<evidence type="ECO:0000313" key="14">
    <source>
        <dbReference type="EMBL" id="KMM36572.1"/>
    </source>
</evidence>
<dbReference type="NCBIfam" id="TIGR00206">
    <property type="entry name" value="fliF"/>
    <property type="match status" value="1"/>
</dbReference>
<keyword evidence="6 11" id="KW-1133">Transmembrane helix</keyword>
<dbReference type="PRINTS" id="PR01009">
    <property type="entry name" value="FLGMRINGFLIF"/>
</dbReference>
<organism evidence="14 15">
    <name type="scientific">Guptibacillus hwajinpoensis</name>
    <dbReference type="NCBI Taxonomy" id="208199"/>
    <lineage>
        <taxon>Bacteria</taxon>
        <taxon>Bacillati</taxon>
        <taxon>Bacillota</taxon>
        <taxon>Bacilli</taxon>
        <taxon>Bacillales</taxon>
        <taxon>Guptibacillaceae</taxon>
        <taxon>Guptibacillus</taxon>
    </lineage>
</organism>
<keyword evidence="14" id="KW-0282">Flagellum</keyword>
<evidence type="ECO:0000259" key="13">
    <source>
        <dbReference type="Pfam" id="PF08345"/>
    </source>
</evidence>
<dbReference type="InterPro" id="IPR043427">
    <property type="entry name" value="YscJ/FliF"/>
</dbReference>
<evidence type="ECO:0000256" key="8">
    <source>
        <dbReference type="ARBA" id="ARBA00023143"/>
    </source>
</evidence>
<dbReference type="Gene3D" id="3.30.300.30">
    <property type="match status" value="1"/>
</dbReference>
<comment type="similarity">
    <text evidence="3 9">Belongs to the FliF family.</text>
</comment>
<reference evidence="14" key="1">
    <citation type="submission" date="2015-06" db="EMBL/GenBank/DDBJ databases">
        <authorList>
            <person name="Liu B."/>
            <person name="Wang J."/>
            <person name="Zhu Y."/>
            <person name="Liu G."/>
            <person name="Chen Q."/>
            <person name="Zheng C."/>
            <person name="Che J."/>
            <person name="Ge C."/>
            <person name="Shi H."/>
            <person name="Pan Z."/>
            <person name="Liu X."/>
        </authorList>
    </citation>
    <scope>NUCLEOTIDE SEQUENCE [LARGE SCALE GENOMIC DNA]</scope>
    <source>
        <strain evidence="14">DSM 16346</strain>
    </source>
</reference>
<evidence type="ECO:0000256" key="3">
    <source>
        <dbReference type="ARBA" id="ARBA00007971"/>
    </source>
</evidence>
<dbReference type="GO" id="GO:0005886">
    <property type="term" value="C:plasma membrane"/>
    <property type="evidence" value="ECO:0007669"/>
    <property type="project" value="UniProtKB-SubCell"/>
</dbReference>
<dbReference type="PATRIC" id="fig|157733.3.peg.298"/>
<dbReference type="GO" id="GO:0003774">
    <property type="term" value="F:cytoskeletal motor activity"/>
    <property type="evidence" value="ECO:0007669"/>
    <property type="project" value="InterPro"/>
</dbReference>
<keyword evidence="4" id="KW-1003">Cell membrane</keyword>
<keyword evidence="8 9" id="KW-0975">Bacterial flagellum</keyword>
<evidence type="ECO:0000256" key="1">
    <source>
        <dbReference type="ARBA" id="ARBA00004117"/>
    </source>
</evidence>
<gene>
    <name evidence="14" type="ORF">AB986_11410</name>
</gene>
<dbReference type="InterPro" id="IPR000067">
    <property type="entry name" value="FlgMring_FliF"/>
</dbReference>
<dbReference type="InterPro" id="IPR006182">
    <property type="entry name" value="FliF_N_dom"/>
</dbReference>
<dbReference type="PIRSF" id="PIRSF004862">
    <property type="entry name" value="FliF"/>
    <property type="match status" value="1"/>
</dbReference>
<proteinExistence type="inferred from homology"/>
<feature type="transmembrane region" description="Helical" evidence="11">
    <location>
        <begin position="25"/>
        <end position="45"/>
    </location>
</feature>
<feature type="region of interest" description="Disordered" evidence="10">
    <location>
        <begin position="308"/>
        <end position="341"/>
    </location>
</feature>
<feature type="domain" description="Flagellar M-ring C-terminal" evidence="13">
    <location>
        <begin position="258"/>
        <end position="403"/>
    </location>
</feature>
<dbReference type="InterPro" id="IPR013556">
    <property type="entry name" value="Flag_M-ring_C"/>
</dbReference>
<dbReference type="STRING" id="157733.AB986_11410"/>
<sequence>MNQQLLNFKSRWVETWGSYSNKTKWLIGGTFLFTLLLLLFLVFWMSKPNLTPIYSNLTPTEAGEIKGAIEQKGIPVEVSSDGTTISVPNDQASDLKVSLAAEGIPKSGNVNYSIFSENMGMGMTDRQFDVVERDAMQNELSYLIEQIAGINESKVMITLPAESVWLDEEGDTASASVVVTRDPGAQLDQGQITGLYHLISKSVPNLPVENIVIMDQNGTAFDYGENQVDTTLSSYQQQQDIRKGIEKDLQKELQQMLGMILGQDKVVVSVITSVDFTKEKRTEDLVEPVDEETGEGIDISVEKIRESYSGDPNAIESGTGTDEGEIPNYNADDPNAQGDGSYEKVEDRINREVNRIHKEIEESPYVIDDITINVGVEPPVADDATTLTAASIEDIRTVLKNVVRTSLSESDVPLEDPALEERISVFANEFKGRPGYVEPQPGFFQTMTSAVPPWVFYAVGGGVGILLIGGMMMLFRRRGRKEEEDDYMEFEQSYSAPAPAAAPEDHYLPREEREVDMTPELLIGKEEIESLAKNDPEEFVKLLRLWMNEE</sequence>
<evidence type="ECO:0000256" key="7">
    <source>
        <dbReference type="ARBA" id="ARBA00023136"/>
    </source>
</evidence>
<keyword evidence="5 11" id="KW-0812">Transmembrane</keyword>
<dbReference type="PANTHER" id="PTHR30046:SF0">
    <property type="entry name" value="FLAGELLAR M-RING PROTEIN"/>
    <property type="match status" value="1"/>
</dbReference>
<evidence type="ECO:0000256" key="4">
    <source>
        <dbReference type="ARBA" id="ARBA00022475"/>
    </source>
</evidence>
<feature type="transmembrane region" description="Helical" evidence="11">
    <location>
        <begin position="454"/>
        <end position="475"/>
    </location>
</feature>
<dbReference type="PANTHER" id="PTHR30046">
    <property type="entry name" value="FLAGELLAR M-RING PROTEIN"/>
    <property type="match status" value="1"/>
</dbReference>
<evidence type="ECO:0000256" key="2">
    <source>
        <dbReference type="ARBA" id="ARBA00004651"/>
    </source>
</evidence>
<evidence type="ECO:0000256" key="10">
    <source>
        <dbReference type="SAM" id="MobiDB-lite"/>
    </source>
</evidence>
<evidence type="ECO:0000313" key="15">
    <source>
        <dbReference type="Proteomes" id="UP000035996"/>
    </source>
</evidence>
<evidence type="ECO:0000256" key="11">
    <source>
        <dbReference type="SAM" id="Phobius"/>
    </source>
</evidence>
<keyword evidence="14" id="KW-0966">Cell projection</keyword>
<dbReference type="GO" id="GO:0071973">
    <property type="term" value="P:bacterial-type flagellum-dependent cell motility"/>
    <property type="evidence" value="ECO:0007669"/>
    <property type="project" value="InterPro"/>
</dbReference>
<dbReference type="AlphaFoldDB" id="A0A0J6FQF5"/>
<name>A0A0J6FQF5_9BACL</name>
<evidence type="ECO:0000256" key="9">
    <source>
        <dbReference type="PIRNR" id="PIRNR004862"/>
    </source>
</evidence>
<protein>
    <recommendedName>
        <fullName evidence="9">Flagellar M-ring protein</fullName>
    </recommendedName>
</protein>
<dbReference type="Pfam" id="PF08345">
    <property type="entry name" value="YscJ_FliF_C"/>
    <property type="match status" value="1"/>
</dbReference>
<evidence type="ECO:0000256" key="6">
    <source>
        <dbReference type="ARBA" id="ARBA00022989"/>
    </source>
</evidence>
<comment type="subcellular location">
    <subcellularLocation>
        <location evidence="1 9">Bacterial flagellum basal body</location>
    </subcellularLocation>
    <subcellularLocation>
        <location evidence="2">Cell membrane</location>
        <topology evidence="2">Multi-pass membrane protein</topology>
    </subcellularLocation>
</comment>
<keyword evidence="7 11" id="KW-0472">Membrane</keyword>
<feature type="domain" description="Flagellar M-ring N-terminal" evidence="12">
    <location>
        <begin position="46"/>
        <end position="220"/>
    </location>
</feature>
<dbReference type="Pfam" id="PF01514">
    <property type="entry name" value="YscJ_FliF"/>
    <property type="match status" value="1"/>
</dbReference>
<evidence type="ECO:0000256" key="5">
    <source>
        <dbReference type="ARBA" id="ARBA00022692"/>
    </source>
</evidence>
<dbReference type="Proteomes" id="UP000035996">
    <property type="component" value="Unassembled WGS sequence"/>
</dbReference>
<dbReference type="EMBL" id="LELK01000004">
    <property type="protein sequence ID" value="KMM36572.1"/>
    <property type="molecule type" value="Genomic_DNA"/>
</dbReference>